<keyword evidence="2" id="KW-1185">Reference proteome</keyword>
<protein>
    <submittedName>
        <fullName evidence="1">Uncharacterized protein</fullName>
    </submittedName>
</protein>
<reference evidence="1 2" key="1">
    <citation type="submission" date="2023-08" db="EMBL/GenBank/DDBJ databases">
        <authorList>
            <person name="Girao M."/>
            <person name="Carvalho M.F."/>
        </authorList>
    </citation>
    <scope>NUCLEOTIDE SEQUENCE [LARGE SCALE GENOMIC DNA]</scope>
    <source>
        <strain evidence="1 2">CT-R113</strain>
    </source>
</reference>
<organism evidence="1 2">
    <name type="scientific">Nocardiopsis codii</name>
    <dbReference type="NCBI Taxonomy" id="3065942"/>
    <lineage>
        <taxon>Bacteria</taxon>
        <taxon>Bacillati</taxon>
        <taxon>Actinomycetota</taxon>
        <taxon>Actinomycetes</taxon>
        <taxon>Streptosporangiales</taxon>
        <taxon>Nocardiopsidaceae</taxon>
        <taxon>Nocardiopsis</taxon>
    </lineage>
</organism>
<gene>
    <name evidence="1" type="ORF">Q8791_27160</name>
</gene>
<dbReference type="RefSeq" id="WP_330094669.1">
    <property type="nucleotide sequence ID" value="NZ_JAUZMY010000037.1"/>
</dbReference>
<accession>A0ABU7KFA7</accession>
<sequence>MRLSMLSDEQVRDLLAPDQPGDDTVLRIVAALRASGVRVDIEDVGAHGPDRALLIATLDGHRMRLTAEPW</sequence>
<dbReference type="Proteomes" id="UP001356095">
    <property type="component" value="Unassembled WGS sequence"/>
</dbReference>
<comment type="caution">
    <text evidence="1">The sequence shown here is derived from an EMBL/GenBank/DDBJ whole genome shotgun (WGS) entry which is preliminary data.</text>
</comment>
<evidence type="ECO:0000313" key="1">
    <source>
        <dbReference type="EMBL" id="MEE2040905.1"/>
    </source>
</evidence>
<evidence type="ECO:0000313" key="2">
    <source>
        <dbReference type="Proteomes" id="UP001356095"/>
    </source>
</evidence>
<proteinExistence type="predicted"/>
<name>A0ABU7KFA7_9ACTN</name>
<dbReference type="EMBL" id="JAUZMY010000037">
    <property type="protein sequence ID" value="MEE2040905.1"/>
    <property type="molecule type" value="Genomic_DNA"/>
</dbReference>